<evidence type="ECO:0000313" key="2">
    <source>
        <dbReference type="Proteomes" id="UP000184287"/>
    </source>
</evidence>
<dbReference type="EMBL" id="FQUQ01000001">
    <property type="protein sequence ID" value="SHE66978.1"/>
    <property type="molecule type" value="Genomic_DNA"/>
</dbReference>
<dbReference type="RefSeq" id="WP_073227843.1">
    <property type="nucleotide sequence ID" value="NZ_FQUQ01000001.1"/>
</dbReference>
<sequence>MKTVTTTPAATGFRQLTSYEIDYPMYAVCHFWSIDAYIEEFRMDVYYWIKTSCSLSDDQFGDPYYFELIHAQCIKLLEIAHVLFSDYADFKIDKDHPLRRQRFSVFGHYLEDQQVLRCPDLYFRTLDGKEINDVTIFFEDFFEFKSLDEWYLILDQLLINSREETSVVRNAEIGPLILEINEYLEKLMESIYVVYQTQAINFIAEHHPELLD</sequence>
<accession>A0A1M4VDM9</accession>
<gene>
    <name evidence="1" type="ORF">SAMN04488522_101871</name>
</gene>
<proteinExistence type="predicted"/>
<dbReference type="STRING" id="288992.SAMN04488522_101871"/>
<dbReference type="Proteomes" id="UP000184287">
    <property type="component" value="Unassembled WGS sequence"/>
</dbReference>
<reference evidence="2" key="1">
    <citation type="submission" date="2016-11" db="EMBL/GenBank/DDBJ databases">
        <authorList>
            <person name="Varghese N."/>
            <person name="Submissions S."/>
        </authorList>
    </citation>
    <scope>NUCLEOTIDE SEQUENCE [LARGE SCALE GENOMIC DNA]</scope>
    <source>
        <strain evidence="2">DSM 16990</strain>
    </source>
</reference>
<dbReference type="OrthoDB" id="726719at2"/>
<protein>
    <submittedName>
        <fullName evidence="1">Uncharacterized protein</fullName>
    </submittedName>
</protein>
<organism evidence="1 2">
    <name type="scientific">Pedobacter caeni</name>
    <dbReference type="NCBI Taxonomy" id="288992"/>
    <lineage>
        <taxon>Bacteria</taxon>
        <taxon>Pseudomonadati</taxon>
        <taxon>Bacteroidota</taxon>
        <taxon>Sphingobacteriia</taxon>
        <taxon>Sphingobacteriales</taxon>
        <taxon>Sphingobacteriaceae</taxon>
        <taxon>Pedobacter</taxon>
    </lineage>
</organism>
<evidence type="ECO:0000313" key="1">
    <source>
        <dbReference type="EMBL" id="SHE66978.1"/>
    </source>
</evidence>
<name>A0A1M4VDM9_9SPHI</name>
<keyword evidence="2" id="KW-1185">Reference proteome</keyword>
<dbReference type="AlphaFoldDB" id="A0A1M4VDM9"/>